<gene>
    <name evidence="2" type="ORF">DYE49_00300</name>
</gene>
<reference evidence="2 3" key="1">
    <citation type="submission" date="2018-08" db="EMBL/GenBank/DDBJ databases">
        <title>The first complete genome of Treponema rectale (CHPAT), a commensal spirochete of the bovine rectum.</title>
        <authorList>
            <person name="Staton G.J."/>
            <person name="Clegg S.R."/>
            <person name="Carter S.D."/>
            <person name="Radford A.D."/>
            <person name="Darby A."/>
            <person name="Hall N."/>
            <person name="Birtles R.J."/>
            <person name="Evans N.J."/>
        </authorList>
    </citation>
    <scope>NUCLEOTIDE SEQUENCE [LARGE SCALE GENOMIC DNA]</scope>
    <source>
        <strain evidence="2 3">CHPA</strain>
    </source>
</reference>
<keyword evidence="1" id="KW-0472">Membrane</keyword>
<dbReference type="EMBL" id="CP031517">
    <property type="protein sequence ID" value="QOS38979.1"/>
    <property type="molecule type" value="Genomic_DNA"/>
</dbReference>
<evidence type="ECO:0000256" key="1">
    <source>
        <dbReference type="SAM" id="Phobius"/>
    </source>
</evidence>
<dbReference type="AlphaFoldDB" id="A0A7M1XHS3"/>
<dbReference type="KEGG" id="trc:DYE49_00300"/>
<name>A0A7M1XHS3_9SPIR</name>
<dbReference type="Proteomes" id="UP000593591">
    <property type="component" value="Chromosome"/>
</dbReference>
<evidence type="ECO:0008006" key="4">
    <source>
        <dbReference type="Google" id="ProtNLM"/>
    </source>
</evidence>
<sequence length="98" mass="10965">MITLAMWNVESFGDAALLSLLCVIVVFAVLIVISLILTLINKIRALDVKEIVKMKDGTELDEDAMAAVLVATLDYRKERKEDVKVISCKLIDDEKKNK</sequence>
<organism evidence="2 3">
    <name type="scientific">Treponema rectale</name>
    <dbReference type="NCBI Taxonomy" id="744512"/>
    <lineage>
        <taxon>Bacteria</taxon>
        <taxon>Pseudomonadati</taxon>
        <taxon>Spirochaetota</taxon>
        <taxon>Spirochaetia</taxon>
        <taxon>Spirochaetales</taxon>
        <taxon>Treponemataceae</taxon>
        <taxon>Treponema</taxon>
    </lineage>
</organism>
<keyword evidence="1" id="KW-1133">Transmembrane helix</keyword>
<dbReference type="GO" id="GO:0005886">
    <property type="term" value="C:plasma membrane"/>
    <property type="evidence" value="ECO:0007669"/>
    <property type="project" value="UniProtKB-SubCell"/>
</dbReference>
<accession>A0A7M1XHS3</accession>
<keyword evidence="1" id="KW-0812">Transmembrane</keyword>
<protein>
    <recommendedName>
        <fullName evidence="4">Oxaloacetate decarboxylase, gamma chain</fullName>
    </recommendedName>
</protein>
<proteinExistence type="predicted"/>
<feature type="transmembrane region" description="Helical" evidence="1">
    <location>
        <begin position="15"/>
        <end position="40"/>
    </location>
</feature>
<dbReference type="GO" id="GO:0036376">
    <property type="term" value="P:sodium ion export across plasma membrane"/>
    <property type="evidence" value="ECO:0007669"/>
    <property type="project" value="InterPro"/>
</dbReference>
<evidence type="ECO:0000313" key="3">
    <source>
        <dbReference type="Proteomes" id="UP000593591"/>
    </source>
</evidence>
<dbReference type="GO" id="GO:0015081">
    <property type="term" value="F:sodium ion transmembrane transporter activity"/>
    <property type="evidence" value="ECO:0007669"/>
    <property type="project" value="InterPro"/>
</dbReference>
<evidence type="ECO:0000313" key="2">
    <source>
        <dbReference type="EMBL" id="QOS38979.1"/>
    </source>
</evidence>